<dbReference type="RefSeq" id="WP_134214066.1">
    <property type="nucleotide sequence ID" value="NZ_QFFZ01000023.1"/>
</dbReference>
<dbReference type="GO" id="GO:0003690">
    <property type="term" value="F:double-stranded DNA binding"/>
    <property type="evidence" value="ECO:0007669"/>
    <property type="project" value="InterPro"/>
</dbReference>
<dbReference type="EMBL" id="QFFZ01000023">
    <property type="protein sequence ID" value="TEB10657.1"/>
    <property type="molecule type" value="Genomic_DNA"/>
</dbReference>
<dbReference type="AlphaFoldDB" id="A0A4Y7RQX0"/>
<evidence type="ECO:0000313" key="2">
    <source>
        <dbReference type="EMBL" id="TEB10657.1"/>
    </source>
</evidence>
<dbReference type="Gene3D" id="1.20.5.170">
    <property type="match status" value="1"/>
</dbReference>
<evidence type="ECO:0000313" key="3">
    <source>
        <dbReference type="Proteomes" id="UP000297597"/>
    </source>
</evidence>
<dbReference type="Proteomes" id="UP000297597">
    <property type="component" value="Unassembled WGS sequence"/>
</dbReference>
<feature type="coiled-coil region" evidence="1">
    <location>
        <begin position="30"/>
        <end position="65"/>
    </location>
</feature>
<keyword evidence="3" id="KW-1185">Reference proteome</keyword>
<organism evidence="2 3">
    <name type="scientific">Pelotomaculum propionicicum</name>
    <dbReference type="NCBI Taxonomy" id="258475"/>
    <lineage>
        <taxon>Bacteria</taxon>
        <taxon>Bacillati</taxon>
        <taxon>Bacillota</taxon>
        <taxon>Clostridia</taxon>
        <taxon>Eubacteriales</taxon>
        <taxon>Desulfotomaculaceae</taxon>
        <taxon>Pelotomaculum</taxon>
    </lineage>
</organism>
<proteinExistence type="predicted"/>
<comment type="caution">
    <text evidence="2">The sequence shown here is derived from an EMBL/GenBank/DDBJ whole genome shotgun (WGS) entry which is preliminary data.</text>
</comment>
<evidence type="ECO:0008006" key="4">
    <source>
        <dbReference type="Google" id="ProtNLM"/>
    </source>
</evidence>
<accession>A0A4Y7RQX0</accession>
<keyword evidence="1" id="KW-0175">Coiled coil</keyword>
<sequence length="162" mass="18753">MARVRIENRLNNWDDVNACMREIGECQMTLEDIENEMNGRINDIKAAAEKEAKPLQERIERLGLQIKDFVEMHRDEIKGKTKELNFGFTGFRRSTKILIKNIKSTIAALKAKGMTDCLKITESILKDKLKDYPEDMIVSVGATKKVEDAFWYEINREKLKAN</sequence>
<dbReference type="InterPro" id="IPR009951">
    <property type="entry name" value="Host-nuc_inhib_Gam"/>
</dbReference>
<reference evidence="2 3" key="1">
    <citation type="journal article" date="2018" name="Environ. Microbiol.">
        <title>Novel energy conservation strategies and behaviour of Pelotomaculum schinkii driving syntrophic propionate catabolism.</title>
        <authorList>
            <person name="Hidalgo-Ahumada C.A.P."/>
            <person name="Nobu M.K."/>
            <person name="Narihiro T."/>
            <person name="Tamaki H."/>
            <person name="Liu W.T."/>
            <person name="Kamagata Y."/>
            <person name="Stams A.J.M."/>
            <person name="Imachi H."/>
            <person name="Sousa D.Z."/>
        </authorList>
    </citation>
    <scope>NUCLEOTIDE SEQUENCE [LARGE SCALE GENOMIC DNA]</scope>
    <source>
        <strain evidence="2 3">MGP</strain>
    </source>
</reference>
<name>A0A4Y7RQX0_9FIRM</name>
<dbReference type="Pfam" id="PF07352">
    <property type="entry name" value="Phage_Mu_Gam"/>
    <property type="match status" value="1"/>
</dbReference>
<gene>
    <name evidence="2" type="ORF">Pmgp_02237</name>
</gene>
<dbReference type="OrthoDB" id="5322039at2"/>
<evidence type="ECO:0000256" key="1">
    <source>
        <dbReference type="SAM" id="Coils"/>
    </source>
</evidence>
<protein>
    <recommendedName>
        <fullName evidence="4">Bacteriophage Mu Gam like protein</fullName>
    </recommendedName>
</protein>
<dbReference type="SUPFAM" id="SSF161266">
    <property type="entry name" value="Gam-like"/>
    <property type="match status" value="1"/>
</dbReference>
<dbReference type="GO" id="GO:0042262">
    <property type="term" value="P:DNA protection"/>
    <property type="evidence" value="ECO:0007669"/>
    <property type="project" value="InterPro"/>
</dbReference>